<evidence type="ECO:0000313" key="2">
    <source>
        <dbReference type="EMBL" id="KUM48325.1"/>
    </source>
</evidence>
<geneLocation type="mitochondrion" evidence="2"/>
<dbReference type="AlphaFoldDB" id="A0A101LZQ5"/>
<proteinExistence type="predicted"/>
<sequence>MVKLFHSLLHSQYKKKVHGMSQRLYRLLVLPGTRRISLINAGSVTPICFFQSFLSAVPLDHPLPFLGSWYIGSRSKPVVRRESKQDRMESKQDRMKTSVS</sequence>
<keyword evidence="2" id="KW-0496">Mitochondrion</keyword>
<evidence type="ECO:0000256" key="1">
    <source>
        <dbReference type="SAM" id="MobiDB-lite"/>
    </source>
</evidence>
<name>A0A101LZQ5_PICGL</name>
<feature type="compositionally biased region" description="Basic and acidic residues" evidence="1">
    <location>
        <begin position="79"/>
        <end position="100"/>
    </location>
</feature>
<protein>
    <submittedName>
        <fullName evidence="2">Uncharacterized protein</fullName>
    </submittedName>
</protein>
<organism evidence="2">
    <name type="scientific">Picea glauca</name>
    <name type="common">White spruce</name>
    <name type="synonym">Pinus glauca</name>
    <dbReference type="NCBI Taxonomy" id="3330"/>
    <lineage>
        <taxon>Eukaryota</taxon>
        <taxon>Viridiplantae</taxon>
        <taxon>Streptophyta</taxon>
        <taxon>Embryophyta</taxon>
        <taxon>Tracheophyta</taxon>
        <taxon>Spermatophyta</taxon>
        <taxon>Pinopsida</taxon>
        <taxon>Pinidae</taxon>
        <taxon>Conifers I</taxon>
        <taxon>Pinales</taxon>
        <taxon>Pinaceae</taxon>
        <taxon>Picea</taxon>
    </lineage>
</organism>
<dbReference type="EMBL" id="LKAM01000006">
    <property type="protein sequence ID" value="KUM48325.1"/>
    <property type="molecule type" value="Genomic_DNA"/>
</dbReference>
<comment type="caution">
    <text evidence="2">The sequence shown here is derived from an EMBL/GenBank/DDBJ whole genome shotgun (WGS) entry which is preliminary data.</text>
</comment>
<gene>
    <name evidence="2" type="ORF">ABT39_MTgene5325</name>
</gene>
<accession>A0A101LZQ5</accession>
<feature type="region of interest" description="Disordered" evidence="1">
    <location>
        <begin position="76"/>
        <end position="100"/>
    </location>
</feature>
<reference evidence="2" key="1">
    <citation type="journal article" date="2015" name="Genome Biol. Evol.">
        <title>Organellar Genomes of White Spruce (Picea glauca): Assembly and Annotation.</title>
        <authorList>
            <person name="Jackman S.D."/>
            <person name="Warren R.L."/>
            <person name="Gibb E.A."/>
            <person name="Vandervalk B.P."/>
            <person name="Mohamadi H."/>
            <person name="Chu J."/>
            <person name="Raymond A."/>
            <person name="Pleasance S."/>
            <person name="Coope R."/>
            <person name="Wildung M.R."/>
            <person name="Ritland C.E."/>
            <person name="Bousquet J."/>
            <person name="Jones S.J."/>
            <person name="Bohlmann J."/>
            <person name="Birol I."/>
        </authorList>
    </citation>
    <scope>NUCLEOTIDE SEQUENCE [LARGE SCALE GENOMIC DNA]</scope>
    <source>
        <tissue evidence="2">Flushing bud</tissue>
    </source>
</reference>